<keyword evidence="3" id="KW-1185">Reference proteome</keyword>
<evidence type="ECO:0008006" key="4">
    <source>
        <dbReference type="Google" id="ProtNLM"/>
    </source>
</evidence>
<comment type="caution">
    <text evidence="2">The sequence shown here is derived from an EMBL/GenBank/DDBJ whole genome shotgun (WGS) entry which is preliminary data.</text>
</comment>
<dbReference type="RefSeq" id="WP_108961574.1">
    <property type="nucleotide sequence ID" value="NZ_BFAZ01000016.1"/>
</dbReference>
<evidence type="ECO:0000313" key="2">
    <source>
        <dbReference type="EMBL" id="GBF44604.1"/>
    </source>
</evidence>
<protein>
    <recommendedName>
        <fullName evidence="4">DUF4917 domain-containing protein</fullName>
    </recommendedName>
</protein>
<dbReference type="Proteomes" id="UP000245206">
    <property type="component" value="Unassembled WGS sequence"/>
</dbReference>
<evidence type="ECO:0000313" key="3">
    <source>
        <dbReference type="Proteomes" id="UP000245206"/>
    </source>
</evidence>
<dbReference type="InterPro" id="IPR032581">
    <property type="entry name" value="DUF4917"/>
</dbReference>
<accession>A0A2P2DJ14</accession>
<evidence type="ECO:0000256" key="1">
    <source>
        <dbReference type="SAM" id="Coils"/>
    </source>
</evidence>
<feature type="coiled-coil region" evidence="1">
    <location>
        <begin position="34"/>
        <end position="61"/>
    </location>
</feature>
<keyword evidence="1" id="KW-0175">Coiled coil</keyword>
<organism evidence="2 3">
    <name type="scientific">Leptospira ellinghausenii</name>
    <dbReference type="NCBI Taxonomy" id="1917822"/>
    <lineage>
        <taxon>Bacteria</taxon>
        <taxon>Pseudomonadati</taxon>
        <taxon>Spirochaetota</taxon>
        <taxon>Spirochaetia</taxon>
        <taxon>Leptospirales</taxon>
        <taxon>Leptospiraceae</taxon>
        <taxon>Leptospira</taxon>
    </lineage>
</organism>
<gene>
    <name evidence="2" type="ORF">LPTSP2_39070</name>
</gene>
<dbReference type="EMBL" id="BFAZ01000016">
    <property type="protein sequence ID" value="GBF44604.1"/>
    <property type="molecule type" value="Genomic_DNA"/>
</dbReference>
<reference evidence="3" key="1">
    <citation type="journal article" date="2019" name="Microbiol. Immunol.">
        <title>Molecular and phenotypic characterization of Leptospira johnsonii sp. nov., Leptospira ellinghausenii sp. nov. and Leptospira ryugenii sp. nov. isolated from soil and water in Japan.</title>
        <authorList>
            <person name="Masuzawa T."/>
            <person name="Saito M."/>
            <person name="Nakao R."/>
            <person name="Nikaido Y."/>
            <person name="Matsumoto M."/>
            <person name="Ogawa M."/>
            <person name="Yokoyama M."/>
            <person name="Hidaka Y."/>
            <person name="Tomita J."/>
            <person name="Sakakibara K."/>
            <person name="Suzuki K."/>
            <person name="Yasuda S."/>
            <person name="Sato H."/>
            <person name="Yamaguchi M."/>
            <person name="Yoshida S.I."/>
            <person name="Koizumi N."/>
            <person name="Kawamura Y."/>
        </authorList>
    </citation>
    <scope>NUCLEOTIDE SEQUENCE [LARGE SCALE GENOMIC DNA]</scope>
    <source>
        <strain evidence="3">E18</strain>
    </source>
</reference>
<dbReference type="OrthoDB" id="828244at2"/>
<sequence>MKNLIEWSENKNDFNQSVILGNGASIAIDSAFSYSSLFAKAKELQNLNEDLEKIFDHFETKDFEFVLRMLWHATKINETLSIEEEKTQVAYKTIKNALIQSVQNNHPKQSKIDYSLPNITNFLSNFSEIYSLNYDLLIYWSILLGNEKTKNRFKDCFISSEFKSDWENLKEPYGEAKKSTLVFYPHGNLALETNIMGIERKVKAKKNIDLLETIFDRWNKGDSIPLFVSEGLSNQKLNTIKRSNYLAEIYYNAFSKISGNLLIYGWSLSEQDTHLIKTLNKDRINKICISIFTGNSNYIDEIERIEKVLKKQGFNEKDISFVDSSSKSLWIY</sequence>
<proteinExistence type="predicted"/>
<dbReference type="AlphaFoldDB" id="A0A2P2DJ14"/>
<name>A0A2P2DJ14_9LEPT</name>
<dbReference type="Pfam" id="PF16263">
    <property type="entry name" value="DUF4917"/>
    <property type="match status" value="1"/>
</dbReference>